<accession>A0A484LJE4</accession>
<protein>
    <submittedName>
        <fullName evidence="1">Uncharacterized protein</fullName>
    </submittedName>
</protein>
<reference evidence="1 2" key="1">
    <citation type="submission" date="2018-04" db="EMBL/GenBank/DDBJ databases">
        <authorList>
            <person name="Vogel A."/>
        </authorList>
    </citation>
    <scope>NUCLEOTIDE SEQUENCE [LARGE SCALE GENOMIC DNA]</scope>
</reference>
<keyword evidence="2" id="KW-1185">Reference proteome</keyword>
<evidence type="ECO:0000313" key="1">
    <source>
        <dbReference type="EMBL" id="VFQ76289.1"/>
    </source>
</evidence>
<name>A0A484LJE4_9ASTE</name>
<gene>
    <name evidence="1" type="ORF">CCAM_LOCUS18065</name>
</gene>
<dbReference type="AlphaFoldDB" id="A0A484LJE4"/>
<dbReference type="EMBL" id="OOIL02001523">
    <property type="protein sequence ID" value="VFQ76289.1"/>
    <property type="molecule type" value="Genomic_DNA"/>
</dbReference>
<organism evidence="1 2">
    <name type="scientific">Cuscuta campestris</name>
    <dbReference type="NCBI Taxonomy" id="132261"/>
    <lineage>
        <taxon>Eukaryota</taxon>
        <taxon>Viridiplantae</taxon>
        <taxon>Streptophyta</taxon>
        <taxon>Embryophyta</taxon>
        <taxon>Tracheophyta</taxon>
        <taxon>Spermatophyta</taxon>
        <taxon>Magnoliopsida</taxon>
        <taxon>eudicotyledons</taxon>
        <taxon>Gunneridae</taxon>
        <taxon>Pentapetalae</taxon>
        <taxon>asterids</taxon>
        <taxon>lamiids</taxon>
        <taxon>Solanales</taxon>
        <taxon>Convolvulaceae</taxon>
        <taxon>Cuscuteae</taxon>
        <taxon>Cuscuta</taxon>
        <taxon>Cuscuta subgen. Grammica</taxon>
        <taxon>Cuscuta sect. Cleistogrammica</taxon>
    </lineage>
</organism>
<evidence type="ECO:0000313" key="2">
    <source>
        <dbReference type="Proteomes" id="UP000595140"/>
    </source>
</evidence>
<sequence>MLPLIPRIHLIRMLPGQAKDVRPVEGLSEVYFSRMLLVKIIHHLVLNQNSRFMTRIKDLLGHLTVCNCLRQMVMDYLRISLQGMIHTMPILIRWKDVQGAGIGQIVVFGLHSNVMIIHKQMMNICHHRRLSLPMSKIQMKEASWK</sequence>
<dbReference type="Proteomes" id="UP000595140">
    <property type="component" value="Unassembled WGS sequence"/>
</dbReference>
<proteinExistence type="predicted"/>